<protein>
    <submittedName>
        <fullName evidence="3">Uncharacterized protein</fullName>
    </submittedName>
</protein>
<sequence>MRFLLLIFVSLLYQVQGHVEEPLPDHSVTPDPNAVLVLFGTRHGNRNPGKFIQQNPRTWGKEGDTELTKYGKKQAFGLGHELRKFVQNIVDSNYEAGKAKFYSSSANRCQMTLQAALAGLYPPKTYAAWGSFDWTPVPYSIDDPLLRMYAVEGCPNSDKAWKPISEDKLGDLVELTQKKKDVLNYIAKNTGWNASISDAADLADNIIELDLYGAPYPDWLEKPTLHGYDKKSLKKEIMEFAENHQIKCADYAPCRDMMGGLWLNHVIENLEKLVNGKQKLKIIGYASVSLLKTV</sequence>
<gene>
    <name evidence="3" type="ORF">L596_026812</name>
</gene>
<proteinExistence type="inferred from homology"/>
<reference evidence="3 4" key="1">
    <citation type="journal article" date="2015" name="Genome Biol.">
        <title>Comparative genomics of Steinernema reveals deeply conserved gene regulatory networks.</title>
        <authorList>
            <person name="Dillman A.R."/>
            <person name="Macchietto M."/>
            <person name="Porter C.F."/>
            <person name="Rogers A."/>
            <person name="Williams B."/>
            <person name="Antoshechkin I."/>
            <person name="Lee M.M."/>
            <person name="Goodwin Z."/>
            <person name="Lu X."/>
            <person name="Lewis E.E."/>
            <person name="Goodrich-Blair H."/>
            <person name="Stock S.P."/>
            <person name="Adams B.J."/>
            <person name="Sternberg P.W."/>
            <person name="Mortazavi A."/>
        </authorList>
    </citation>
    <scope>NUCLEOTIDE SEQUENCE [LARGE SCALE GENOMIC DNA]</scope>
    <source>
        <strain evidence="3 4">ALL</strain>
    </source>
</reference>
<comment type="similarity">
    <text evidence="1">Belongs to the histidine acid phosphatase family.</text>
</comment>
<dbReference type="EMBL" id="AZBU02000010">
    <property type="protein sequence ID" value="TKR62910.1"/>
    <property type="molecule type" value="Genomic_DNA"/>
</dbReference>
<feature type="chain" id="PRO_5020211615" evidence="2">
    <location>
        <begin position="18"/>
        <end position="294"/>
    </location>
</feature>
<evidence type="ECO:0000256" key="1">
    <source>
        <dbReference type="ARBA" id="ARBA00005375"/>
    </source>
</evidence>
<dbReference type="InterPro" id="IPR050645">
    <property type="entry name" value="Histidine_acid_phosphatase"/>
</dbReference>
<evidence type="ECO:0000313" key="4">
    <source>
        <dbReference type="Proteomes" id="UP000298663"/>
    </source>
</evidence>
<keyword evidence="4" id="KW-1185">Reference proteome</keyword>
<dbReference type="InterPro" id="IPR000560">
    <property type="entry name" value="His_Pase_clade-2"/>
</dbReference>
<dbReference type="Proteomes" id="UP000298663">
    <property type="component" value="Unassembled WGS sequence"/>
</dbReference>
<accession>A0A4U5M2I4</accession>
<dbReference type="SUPFAM" id="SSF53254">
    <property type="entry name" value="Phosphoglycerate mutase-like"/>
    <property type="match status" value="1"/>
</dbReference>
<dbReference type="OrthoDB" id="10257284at2759"/>
<comment type="caution">
    <text evidence="3">The sequence shown here is derived from an EMBL/GenBank/DDBJ whole genome shotgun (WGS) entry which is preliminary data.</text>
</comment>
<dbReference type="PANTHER" id="PTHR11567:SF29">
    <property type="entry name" value="ACID PHOSPHATASE FAMILY"/>
    <property type="match status" value="1"/>
</dbReference>
<reference evidence="3 4" key="2">
    <citation type="journal article" date="2019" name="G3 (Bethesda)">
        <title>Hybrid Assembly of the Genome of the Entomopathogenic Nematode Steinernema carpocapsae Identifies the X-Chromosome.</title>
        <authorList>
            <person name="Serra L."/>
            <person name="Macchietto M."/>
            <person name="Macias-Munoz A."/>
            <person name="McGill C.J."/>
            <person name="Rodriguez I.M."/>
            <person name="Rodriguez B."/>
            <person name="Murad R."/>
            <person name="Mortazavi A."/>
        </authorList>
    </citation>
    <scope>NUCLEOTIDE SEQUENCE [LARGE SCALE GENOMIC DNA]</scope>
    <source>
        <strain evidence="3 4">ALL</strain>
    </source>
</reference>
<evidence type="ECO:0000313" key="3">
    <source>
        <dbReference type="EMBL" id="TKR62910.1"/>
    </source>
</evidence>
<dbReference type="GO" id="GO:0016791">
    <property type="term" value="F:phosphatase activity"/>
    <property type="evidence" value="ECO:0007669"/>
    <property type="project" value="TreeGrafter"/>
</dbReference>
<dbReference type="STRING" id="34508.A0A4U5M2I4"/>
<name>A0A4U5M2I4_STECR</name>
<dbReference type="InterPro" id="IPR029033">
    <property type="entry name" value="His_PPase_superfam"/>
</dbReference>
<dbReference type="PANTHER" id="PTHR11567">
    <property type="entry name" value="ACID PHOSPHATASE-RELATED"/>
    <property type="match status" value="1"/>
</dbReference>
<feature type="signal peptide" evidence="2">
    <location>
        <begin position="1"/>
        <end position="17"/>
    </location>
</feature>
<dbReference type="AlphaFoldDB" id="A0A4U5M2I4"/>
<evidence type="ECO:0000256" key="2">
    <source>
        <dbReference type="SAM" id="SignalP"/>
    </source>
</evidence>
<keyword evidence="2" id="KW-0732">Signal</keyword>
<dbReference type="CDD" id="cd07061">
    <property type="entry name" value="HP_HAP_like"/>
    <property type="match status" value="1"/>
</dbReference>
<organism evidence="3 4">
    <name type="scientific">Steinernema carpocapsae</name>
    <name type="common">Entomopathogenic nematode</name>
    <dbReference type="NCBI Taxonomy" id="34508"/>
    <lineage>
        <taxon>Eukaryota</taxon>
        <taxon>Metazoa</taxon>
        <taxon>Ecdysozoa</taxon>
        <taxon>Nematoda</taxon>
        <taxon>Chromadorea</taxon>
        <taxon>Rhabditida</taxon>
        <taxon>Tylenchina</taxon>
        <taxon>Panagrolaimomorpha</taxon>
        <taxon>Strongyloidoidea</taxon>
        <taxon>Steinernematidae</taxon>
        <taxon>Steinernema</taxon>
    </lineage>
</organism>
<dbReference type="Gene3D" id="3.40.50.1240">
    <property type="entry name" value="Phosphoglycerate mutase-like"/>
    <property type="match status" value="1"/>
</dbReference>
<dbReference type="Pfam" id="PF00328">
    <property type="entry name" value="His_Phos_2"/>
    <property type="match status" value="1"/>
</dbReference>